<evidence type="ECO:0000256" key="1">
    <source>
        <dbReference type="ARBA" id="ARBA00000885"/>
    </source>
</evidence>
<organism evidence="8 9">
    <name type="scientific">Tritrichomonas musculus</name>
    <dbReference type="NCBI Taxonomy" id="1915356"/>
    <lineage>
        <taxon>Eukaryota</taxon>
        <taxon>Metamonada</taxon>
        <taxon>Parabasalia</taxon>
        <taxon>Tritrichomonadida</taxon>
        <taxon>Tritrichomonadidae</taxon>
        <taxon>Tritrichomonas</taxon>
    </lineage>
</organism>
<comment type="caution">
    <text evidence="8">The sequence shown here is derived from an EMBL/GenBank/DDBJ whole genome shotgun (WGS) entry which is preliminary data.</text>
</comment>
<feature type="active site" description="Glycyl thioester intermediate" evidence="6">
    <location>
        <position position="1613"/>
    </location>
</feature>
<evidence type="ECO:0000256" key="4">
    <source>
        <dbReference type="ARBA" id="ARBA00022679"/>
    </source>
</evidence>
<proteinExistence type="predicted"/>
<dbReference type="InterPro" id="IPR000569">
    <property type="entry name" value="HECT_dom"/>
</dbReference>
<dbReference type="Pfam" id="PF00632">
    <property type="entry name" value="HECT"/>
    <property type="match status" value="1"/>
</dbReference>
<dbReference type="CDD" id="cd00078">
    <property type="entry name" value="HECTc"/>
    <property type="match status" value="1"/>
</dbReference>
<evidence type="ECO:0000313" key="8">
    <source>
        <dbReference type="EMBL" id="KAK8852883.1"/>
    </source>
</evidence>
<dbReference type="EC" id="2.3.2.26" evidence="3"/>
<evidence type="ECO:0000313" key="9">
    <source>
        <dbReference type="Proteomes" id="UP001470230"/>
    </source>
</evidence>
<evidence type="ECO:0000256" key="3">
    <source>
        <dbReference type="ARBA" id="ARBA00012485"/>
    </source>
</evidence>
<feature type="domain" description="HECT" evidence="7">
    <location>
        <begin position="1313"/>
        <end position="1645"/>
    </location>
</feature>
<dbReference type="Gene3D" id="3.30.2410.10">
    <property type="entry name" value="Hect, E3 ligase catalytic domain"/>
    <property type="match status" value="1"/>
</dbReference>
<reference evidence="8 9" key="1">
    <citation type="submission" date="2024-04" db="EMBL/GenBank/DDBJ databases">
        <title>Tritrichomonas musculus Genome.</title>
        <authorList>
            <person name="Alves-Ferreira E."/>
            <person name="Grigg M."/>
            <person name="Lorenzi H."/>
            <person name="Galac M."/>
        </authorList>
    </citation>
    <scope>NUCLEOTIDE SEQUENCE [LARGE SCALE GENOMIC DNA]</scope>
    <source>
        <strain evidence="8 9">EAF2021</strain>
    </source>
</reference>
<evidence type="ECO:0000256" key="5">
    <source>
        <dbReference type="ARBA" id="ARBA00022786"/>
    </source>
</evidence>
<dbReference type="Gene3D" id="3.30.2160.10">
    <property type="entry name" value="Hect, E3 ligase catalytic domain"/>
    <property type="match status" value="1"/>
</dbReference>
<gene>
    <name evidence="8" type="ORF">M9Y10_017875</name>
</gene>
<evidence type="ECO:0000256" key="2">
    <source>
        <dbReference type="ARBA" id="ARBA00004906"/>
    </source>
</evidence>
<protein>
    <recommendedName>
        <fullName evidence="3">HECT-type E3 ubiquitin transferase</fullName>
        <ecNumber evidence="3">2.3.2.26</ecNumber>
    </recommendedName>
</protein>
<dbReference type="EMBL" id="JAPFFF010000023">
    <property type="protein sequence ID" value="KAK8852883.1"/>
    <property type="molecule type" value="Genomic_DNA"/>
</dbReference>
<dbReference type="SMART" id="SM00119">
    <property type="entry name" value="HECTc"/>
    <property type="match status" value="1"/>
</dbReference>
<comment type="catalytic activity">
    <reaction evidence="1">
        <text>S-ubiquitinyl-[E2 ubiquitin-conjugating enzyme]-L-cysteine + [acceptor protein]-L-lysine = [E2 ubiquitin-conjugating enzyme]-L-cysteine + N(6)-ubiquitinyl-[acceptor protein]-L-lysine.</text>
        <dbReference type="EC" id="2.3.2.26"/>
    </reaction>
</comment>
<sequence>MDDSLLLSITDIFEEHNLVDIIRQLYIDFENDPDEERIKDFLINLPYYLDNDLTVNTLSEFISTISICIKKLPQAFIPFLDTFYNKAQFNSNYIILFPIILSYLADIQIIQNIQDYSSFILSALKEILPQLHNESKLIIFGHEIPAQFKISLIVDLLLCADLTEQLIYDFFPFIFTNFYSKNVSNFNALIQKVLNSNTLKISPQTKESNDELYEFLLIKDFHLISKMKKETFSIVECAVAFSKSGPDIDIFGLSKETVLPFIACICVVDQKHKSRVTFSETKIADLICEGIQFIQSNSSPLNSISIDLILMNYNQLLLSKIISTDDFFRILEILSQQLLNGQYLAQKTVIINSIFKLSNKKENSTIQEQEKAFFSKYGVRIVQFILQNSDEFFNCKELKETLLKLNKFDMSEIENVILNSSDICKTIYFIENLCYNNENPVIKHSQKMSEFLMAKFNEKYESKKWADVLSIATFMKKNDFLYELEEIKTLQFPDEIKYKIEEYVPNSDESIDDILSHILSMPLPEYKSEPIRILFEKINENEEMLQMYLTFLTFKYDTIEYDVDCFVKRFAREYEKYPEKFVEAAEKTFKLVKSGNKLGKSLIRNIDFTLYSMNIPEIGSSIVTKLFNAIDERPNNHQAFFCLKSISHSYPLLFYNRQKEVFDHVFPALNDFPLLFETEVTDVQIEMLRTAYSAFSFLVSTFKLPVYVDLLVKTISKNITQYTDAQIACFFSALNYVCNDETLDIMITSLYMKCNFLEKVGEVLERKIADNSFGHWYKDTIYSFLNRTYSRLYQHNNNVLIQLEETSKFDSPICDFYIKVFISYLTFYYKTQYHIDGINHYAKDFIYESEKMRLFWLPFDHLNNRESISIKSVLNFIQKFEQIQQTEMTKYDNISPEAPYTIKMIRYIVTQPISVYRTFLFAKSSPYYQTLYERTLNTYNKCREMYNEALLHPDDYENFNIADLDQSNILFPLFCQPTLMKNIIHQESLNLASDESLIYTITKYNIAMLFMLDLIGQELSSVYENDKSCELPSSINYVSNLIDILKCISEGSHFEENFVDMCGNKLLDIILSPEWRSKELLLEKTSALFCSLNNNLPIRLVHLIGFILISNYTHALPYVSQLYKKFSEKQQENMNVILIDYFDKIIDDPDSGEIVNMLLEMMPSLVQVRSLAFYSILEQKLEMYSKQETKDPADLKYISFLLNELAPKRVNSISLNNVIRESSIPPHIQETSPPFWSLFDKYKDMIIGIIDKDPFKLEMFSFLLRFPELISFSTRSYYFRKKMKSRIRYELTILHVDRSNLLTTSFRAINNLSTSDLMNFLQIKFKNEEGVDQEGLTREWFTELAKEIFNQNYGLFDCSTSNLSYKPNSLSSVNPNHLEYFRFAGLFIARALIQGICIDAHLTTSFLKQILHRTPKLNDLEDIDEEMYNSLKYIQDSEDVESLELTFSIDKEELGVVKTILLKENGDQILVTNENKNEFIELRQNYIFRTIIEDQLKEFTSAFDSLISHEDIRIFTPDELDLLICGIPEIDVDDFRNHVEYELPYDKDTPVIKMFFNVISRWDNEKKAKLLMFMTGSSRVPSNGFKEFCEVCRKPLIIASGGDSSKLPQSHTCLNMLCIPQYKSEEELNDKLLFAIYNANGYELR</sequence>
<keyword evidence="4" id="KW-0808">Transferase</keyword>
<dbReference type="InterPro" id="IPR050409">
    <property type="entry name" value="E3_ubiq-protein_ligase"/>
</dbReference>
<accession>A0ABR2HV09</accession>
<keyword evidence="5 6" id="KW-0833">Ubl conjugation pathway</keyword>
<evidence type="ECO:0000256" key="6">
    <source>
        <dbReference type="PROSITE-ProRule" id="PRU00104"/>
    </source>
</evidence>
<dbReference type="SUPFAM" id="SSF56204">
    <property type="entry name" value="Hect, E3 ligase catalytic domain"/>
    <property type="match status" value="1"/>
</dbReference>
<dbReference type="PANTHER" id="PTHR11254:SF440">
    <property type="entry name" value="E3 UBIQUITIN-PROTEIN LIGASE NEDD-4"/>
    <property type="match status" value="1"/>
</dbReference>
<dbReference type="PANTHER" id="PTHR11254">
    <property type="entry name" value="HECT DOMAIN UBIQUITIN-PROTEIN LIGASE"/>
    <property type="match status" value="1"/>
</dbReference>
<evidence type="ECO:0000259" key="7">
    <source>
        <dbReference type="PROSITE" id="PS50237"/>
    </source>
</evidence>
<name>A0ABR2HV09_9EUKA</name>
<dbReference type="InterPro" id="IPR035983">
    <property type="entry name" value="Hect_E3_ubiquitin_ligase"/>
</dbReference>
<comment type="pathway">
    <text evidence="2">Protein modification; protein ubiquitination.</text>
</comment>
<dbReference type="Proteomes" id="UP001470230">
    <property type="component" value="Unassembled WGS sequence"/>
</dbReference>
<dbReference type="Gene3D" id="3.90.1750.10">
    <property type="entry name" value="Hect, E3 ligase catalytic domains"/>
    <property type="match status" value="1"/>
</dbReference>
<dbReference type="PROSITE" id="PS50237">
    <property type="entry name" value="HECT"/>
    <property type="match status" value="1"/>
</dbReference>
<keyword evidence="9" id="KW-1185">Reference proteome</keyword>